<dbReference type="Proteomes" id="UP000736328">
    <property type="component" value="Unassembled WGS sequence"/>
</dbReference>
<feature type="transmembrane region" description="Helical" evidence="1">
    <location>
        <begin position="20"/>
        <end position="41"/>
    </location>
</feature>
<dbReference type="GO" id="GO:0005886">
    <property type="term" value="C:plasma membrane"/>
    <property type="evidence" value="ECO:0007669"/>
    <property type="project" value="UniProtKB-SubCell"/>
</dbReference>
<evidence type="ECO:0000313" key="3">
    <source>
        <dbReference type="Proteomes" id="UP000736328"/>
    </source>
</evidence>
<dbReference type="PANTHER" id="PTHR43471:SF10">
    <property type="entry name" value="SLL1107 PROTEIN"/>
    <property type="match status" value="1"/>
</dbReference>
<accession>A0A933MHT9</accession>
<dbReference type="AlphaFoldDB" id="A0A933MHT9"/>
<gene>
    <name evidence="2" type="ORF">HY768_04220</name>
</gene>
<feature type="transmembrane region" description="Helical" evidence="1">
    <location>
        <begin position="53"/>
        <end position="75"/>
    </location>
</feature>
<feature type="transmembrane region" description="Helical" evidence="1">
    <location>
        <begin position="132"/>
        <end position="155"/>
    </location>
</feature>
<organism evidence="2 3">
    <name type="scientific">candidate division TA06 bacterium</name>
    <dbReference type="NCBI Taxonomy" id="2250710"/>
    <lineage>
        <taxon>Bacteria</taxon>
        <taxon>Bacteria division TA06</taxon>
    </lineage>
</organism>
<comment type="caution">
    <text evidence="2">The sequence shown here is derived from an EMBL/GenBank/DDBJ whole genome shotgun (WGS) entry which is preliminary data.</text>
</comment>
<feature type="transmembrane region" description="Helical" evidence="1">
    <location>
        <begin position="162"/>
        <end position="185"/>
    </location>
</feature>
<proteinExistence type="predicted"/>
<dbReference type="EMBL" id="JACQXR010000050">
    <property type="protein sequence ID" value="MBI4726422.1"/>
    <property type="molecule type" value="Genomic_DNA"/>
</dbReference>
<name>A0A933MHT9_UNCT6</name>
<dbReference type="PANTHER" id="PTHR43471">
    <property type="entry name" value="ABC TRANSPORTER PERMEASE"/>
    <property type="match status" value="1"/>
</dbReference>
<feature type="transmembrane region" description="Helical" evidence="1">
    <location>
        <begin position="227"/>
        <end position="249"/>
    </location>
</feature>
<evidence type="ECO:0000256" key="1">
    <source>
        <dbReference type="SAM" id="Phobius"/>
    </source>
</evidence>
<sequence>MRRIFTIAANTFRESVRDRILYGLIVFALIVLPGSRLAISLSVGQEIRILKDFGYGAIALFGLLIAVVSGTALLFKELDKRTIYVLVAKPVRRWELLVGKYFGLMATLLLAFLIMGITLILTLLLMDGKPDGLFFLTIAGLFGQLAVITAVAMLFSTLASPALGAVFTFCVYIAGTSADQLRLFADRMPGHFLKLAAKGVSYVIPNLQNFNFRTESIYNLPVDQSKIWLMLLYAVLYIAFTLTVASIILERKDLK</sequence>
<reference evidence="2" key="1">
    <citation type="submission" date="2020-07" db="EMBL/GenBank/DDBJ databases">
        <title>Huge and variable diversity of episymbiotic CPR bacteria and DPANN archaea in groundwater ecosystems.</title>
        <authorList>
            <person name="He C.Y."/>
            <person name="Keren R."/>
            <person name="Whittaker M."/>
            <person name="Farag I.F."/>
            <person name="Doudna J."/>
            <person name="Cate J.H.D."/>
            <person name="Banfield J.F."/>
        </authorList>
    </citation>
    <scope>NUCLEOTIDE SEQUENCE</scope>
    <source>
        <strain evidence="2">NC_groundwater_1520_Pr4_B-0.1um_53_5</strain>
    </source>
</reference>
<feature type="transmembrane region" description="Helical" evidence="1">
    <location>
        <begin position="101"/>
        <end position="126"/>
    </location>
</feature>
<keyword evidence="1" id="KW-0472">Membrane</keyword>
<evidence type="ECO:0000313" key="2">
    <source>
        <dbReference type="EMBL" id="MBI4726422.1"/>
    </source>
</evidence>
<dbReference type="Pfam" id="PF12679">
    <property type="entry name" value="ABC2_membrane_2"/>
    <property type="match status" value="1"/>
</dbReference>
<keyword evidence="1" id="KW-0812">Transmembrane</keyword>
<keyword evidence="1" id="KW-1133">Transmembrane helix</keyword>
<protein>
    <submittedName>
        <fullName evidence="2">ABC transporter permease subunit</fullName>
    </submittedName>
</protein>
<dbReference type="GO" id="GO:0140359">
    <property type="term" value="F:ABC-type transporter activity"/>
    <property type="evidence" value="ECO:0007669"/>
    <property type="project" value="InterPro"/>
</dbReference>